<dbReference type="AlphaFoldDB" id="A0A0R1Q2H2"/>
<dbReference type="STRING" id="1423812.FD20_GL000919"/>
<dbReference type="OrthoDB" id="9803187at2"/>
<protein>
    <recommendedName>
        <fullName evidence="1">UPF0340 protein FD20_GL000919</fullName>
    </recommendedName>
</protein>
<comment type="caution">
    <text evidence="2">The sequence shown here is derived from an EMBL/GenBank/DDBJ whole genome shotgun (WGS) entry which is preliminary data.</text>
</comment>
<dbReference type="NCBIfam" id="TIGR01440">
    <property type="entry name" value="TIGR01440 family protein"/>
    <property type="match status" value="1"/>
</dbReference>
<dbReference type="HAMAP" id="MF_00800">
    <property type="entry name" value="UPF0340"/>
    <property type="match status" value="1"/>
</dbReference>
<reference evidence="2 3" key="1">
    <citation type="journal article" date="2015" name="Genome Announc.">
        <title>Expanding the biotechnology potential of lactobacilli through comparative genomics of 213 strains and associated genera.</title>
        <authorList>
            <person name="Sun Z."/>
            <person name="Harris H.M."/>
            <person name="McCann A."/>
            <person name="Guo C."/>
            <person name="Argimon S."/>
            <person name="Zhang W."/>
            <person name="Yang X."/>
            <person name="Jeffery I.B."/>
            <person name="Cooney J.C."/>
            <person name="Kagawa T.F."/>
            <person name="Liu W."/>
            <person name="Song Y."/>
            <person name="Salvetti E."/>
            <person name="Wrobel A."/>
            <person name="Rasinkangas P."/>
            <person name="Parkhill J."/>
            <person name="Rea M.C."/>
            <person name="O'Sullivan O."/>
            <person name="Ritari J."/>
            <person name="Douillard F.P."/>
            <person name="Paul Ross R."/>
            <person name="Yang R."/>
            <person name="Briner A.E."/>
            <person name="Felis G.E."/>
            <person name="de Vos W.M."/>
            <person name="Barrangou R."/>
            <person name="Klaenhammer T.R."/>
            <person name="Caufield P.W."/>
            <person name="Cui Y."/>
            <person name="Zhang H."/>
            <person name="O'Toole P.W."/>
        </authorList>
    </citation>
    <scope>NUCLEOTIDE SEQUENCE [LARGE SCALE GENOMIC DNA]</scope>
    <source>
        <strain evidence="2 3">DSM 19971</strain>
    </source>
</reference>
<proteinExistence type="inferred from homology"/>
<dbReference type="Gene3D" id="3.40.50.10360">
    <property type="entry name" value="Hypothetical protein TT1679"/>
    <property type="match status" value="1"/>
</dbReference>
<organism evidence="2 3">
    <name type="scientific">Liquorilactobacillus uvarum DSM 19971</name>
    <dbReference type="NCBI Taxonomy" id="1423812"/>
    <lineage>
        <taxon>Bacteria</taxon>
        <taxon>Bacillati</taxon>
        <taxon>Bacillota</taxon>
        <taxon>Bacilli</taxon>
        <taxon>Lactobacillales</taxon>
        <taxon>Lactobacillaceae</taxon>
        <taxon>Liquorilactobacillus</taxon>
    </lineage>
</organism>
<dbReference type="RefSeq" id="WP_057735793.1">
    <property type="nucleotide sequence ID" value="NZ_AZEG01000002.1"/>
</dbReference>
<name>A0A0R1Q2H2_9LACO</name>
<dbReference type="InterPro" id="IPR028345">
    <property type="entry name" value="Antibiotic_NAT-like"/>
</dbReference>
<sequence length="189" mass="20555">MVEDLNDIAINVKKGLVELLNVADLEPEDIVVLGCSTSEIQGEKIGKHSNLDIGRVVIKTVLSVLKPLKLHLAVQGCEHLNRALVIERTVAKQNGFEQVTVYPSLHAGGAGQIAAFEAFDNPVEIEHVIAQAGMDIGDTSIGMHVKFVQIPVRTSIKEIGGAHTTFLRSRPKLIGGQRAQYEWHAPKNN</sequence>
<dbReference type="Proteomes" id="UP000051155">
    <property type="component" value="Unassembled WGS sequence"/>
</dbReference>
<gene>
    <name evidence="2" type="ORF">FD20_GL000919</name>
</gene>
<evidence type="ECO:0000256" key="1">
    <source>
        <dbReference type="HAMAP-Rule" id="MF_00800"/>
    </source>
</evidence>
<dbReference type="PIRSF" id="PIRSF007510">
    <property type="entry name" value="UCP007510"/>
    <property type="match status" value="1"/>
</dbReference>
<dbReference type="SUPFAM" id="SSF110710">
    <property type="entry name" value="TTHA0583/YokD-like"/>
    <property type="match status" value="1"/>
</dbReference>
<evidence type="ECO:0000313" key="2">
    <source>
        <dbReference type="EMBL" id="KRL38845.1"/>
    </source>
</evidence>
<dbReference type="PATRIC" id="fig|1423812.3.peg.984"/>
<evidence type="ECO:0000313" key="3">
    <source>
        <dbReference type="Proteomes" id="UP000051155"/>
    </source>
</evidence>
<comment type="similarity">
    <text evidence="1">Belongs to the UPF0340 family.</text>
</comment>
<keyword evidence="3" id="KW-1185">Reference proteome</keyword>
<dbReference type="EMBL" id="AZEG01000002">
    <property type="protein sequence ID" value="KRL38845.1"/>
    <property type="molecule type" value="Genomic_DNA"/>
</dbReference>
<accession>A0A0R1Q2H2</accession>
<dbReference type="Pfam" id="PF04260">
    <property type="entry name" value="DUF436"/>
    <property type="match status" value="1"/>
</dbReference>
<dbReference type="InterPro" id="IPR006340">
    <property type="entry name" value="DUF436"/>
</dbReference>